<dbReference type="PROSITE" id="PS51007">
    <property type="entry name" value="CYTC"/>
    <property type="match status" value="1"/>
</dbReference>
<keyword evidence="5" id="KW-0732">Signal</keyword>
<feature type="domain" description="Cytochrome c" evidence="6">
    <location>
        <begin position="41"/>
        <end position="132"/>
    </location>
</feature>
<evidence type="ECO:0000313" key="7">
    <source>
        <dbReference type="EMBL" id="MFC5511473.1"/>
    </source>
</evidence>
<feature type="chain" id="PRO_5045181350" evidence="5">
    <location>
        <begin position="28"/>
        <end position="132"/>
    </location>
</feature>
<name>A0ABW0PGM2_9BURK</name>
<evidence type="ECO:0000313" key="8">
    <source>
        <dbReference type="Proteomes" id="UP001596031"/>
    </source>
</evidence>
<dbReference type="SUPFAM" id="SSF46626">
    <property type="entry name" value="Cytochrome c"/>
    <property type="match status" value="1"/>
</dbReference>
<feature type="signal peptide" evidence="5">
    <location>
        <begin position="1"/>
        <end position="27"/>
    </location>
</feature>
<dbReference type="Pfam" id="PF00034">
    <property type="entry name" value="Cytochrom_C"/>
    <property type="match status" value="1"/>
</dbReference>
<dbReference type="PROSITE" id="PS51257">
    <property type="entry name" value="PROKAR_LIPOPROTEIN"/>
    <property type="match status" value="1"/>
</dbReference>
<keyword evidence="2 4" id="KW-0479">Metal-binding</keyword>
<keyword evidence="1 4" id="KW-0349">Heme</keyword>
<sequence length="132" mass="14128">MRNHFLSPALPRVRRLCLAGLCLASLAACSEREAPRQVSGGDPARGQRLMAQYQCTACHAVPEVPGAAGNAGPPLELFGRRNYIAGGIPNIAPNLVRWLDNPQAVKPGTAMPDLGVSPDEARHMAAYLYTLR</sequence>
<evidence type="ECO:0000256" key="1">
    <source>
        <dbReference type="ARBA" id="ARBA00022617"/>
    </source>
</evidence>
<evidence type="ECO:0000256" key="3">
    <source>
        <dbReference type="ARBA" id="ARBA00023004"/>
    </source>
</evidence>
<dbReference type="Proteomes" id="UP001596031">
    <property type="component" value="Unassembled WGS sequence"/>
</dbReference>
<dbReference type="RefSeq" id="WP_379720173.1">
    <property type="nucleotide sequence ID" value="NZ_JBHSMS010000034.1"/>
</dbReference>
<evidence type="ECO:0000259" key="6">
    <source>
        <dbReference type="PROSITE" id="PS51007"/>
    </source>
</evidence>
<evidence type="ECO:0000256" key="5">
    <source>
        <dbReference type="SAM" id="SignalP"/>
    </source>
</evidence>
<dbReference type="InterPro" id="IPR036909">
    <property type="entry name" value="Cyt_c-like_dom_sf"/>
</dbReference>
<reference evidence="8" key="1">
    <citation type="journal article" date="2019" name="Int. J. Syst. Evol. Microbiol.">
        <title>The Global Catalogue of Microorganisms (GCM) 10K type strain sequencing project: providing services to taxonomists for standard genome sequencing and annotation.</title>
        <authorList>
            <consortium name="The Broad Institute Genomics Platform"/>
            <consortium name="The Broad Institute Genome Sequencing Center for Infectious Disease"/>
            <person name="Wu L."/>
            <person name="Ma J."/>
        </authorList>
    </citation>
    <scope>NUCLEOTIDE SEQUENCE [LARGE SCALE GENOMIC DNA]</scope>
    <source>
        <strain evidence="8">CCUG 38813</strain>
    </source>
</reference>
<dbReference type="Gene3D" id="1.10.760.10">
    <property type="entry name" value="Cytochrome c-like domain"/>
    <property type="match status" value="1"/>
</dbReference>
<organism evidence="7 8">
    <name type="scientific">Massilia jejuensis</name>
    <dbReference type="NCBI Taxonomy" id="648894"/>
    <lineage>
        <taxon>Bacteria</taxon>
        <taxon>Pseudomonadati</taxon>
        <taxon>Pseudomonadota</taxon>
        <taxon>Betaproteobacteria</taxon>
        <taxon>Burkholderiales</taxon>
        <taxon>Oxalobacteraceae</taxon>
        <taxon>Telluria group</taxon>
        <taxon>Massilia</taxon>
    </lineage>
</organism>
<comment type="caution">
    <text evidence="7">The sequence shown here is derived from an EMBL/GenBank/DDBJ whole genome shotgun (WGS) entry which is preliminary data.</text>
</comment>
<keyword evidence="8" id="KW-1185">Reference proteome</keyword>
<proteinExistence type="predicted"/>
<evidence type="ECO:0000256" key="2">
    <source>
        <dbReference type="ARBA" id="ARBA00022723"/>
    </source>
</evidence>
<gene>
    <name evidence="7" type="ORF">ACFPOU_10095</name>
</gene>
<dbReference type="InterPro" id="IPR009056">
    <property type="entry name" value="Cyt_c-like_dom"/>
</dbReference>
<evidence type="ECO:0000256" key="4">
    <source>
        <dbReference type="PROSITE-ProRule" id="PRU00433"/>
    </source>
</evidence>
<dbReference type="EMBL" id="JBHSMS010000034">
    <property type="protein sequence ID" value="MFC5511473.1"/>
    <property type="molecule type" value="Genomic_DNA"/>
</dbReference>
<keyword evidence="3 4" id="KW-0408">Iron</keyword>
<accession>A0ABW0PGM2</accession>
<protein>
    <submittedName>
        <fullName evidence="7">C-type cytochrome</fullName>
    </submittedName>
</protein>